<dbReference type="InterPro" id="IPR004097">
    <property type="entry name" value="DHHA2"/>
</dbReference>
<dbReference type="Gene3D" id="3.90.1640.10">
    <property type="entry name" value="inorganic pyrophosphatase (n-terminal core)"/>
    <property type="match status" value="1"/>
</dbReference>
<reference evidence="3" key="1">
    <citation type="submission" date="2017-01" db="EMBL/GenBank/DDBJ databases">
        <authorList>
            <person name="Wang Y."/>
            <person name="White M."/>
            <person name="Kvist S."/>
            <person name="Moncalvo J.-M."/>
        </authorList>
    </citation>
    <scope>NUCLEOTIDE SEQUENCE [LARGE SCALE GENOMIC DNA]</scope>
    <source>
        <strain evidence="3">ID-206-W2</strain>
    </source>
</reference>
<evidence type="ECO:0000313" key="2">
    <source>
        <dbReference type="EMBL" id="OMJ13763.1"/>
    </source>
</evidence>
<dbReference type="EMBL" id="LSSM01004944">
    <property type="protein sequence ID" value="OMJ13763.1"/>
    <property type="molecule type" value="Genomic_DNA"/>
</dbReference>
<dbReference type="InterPro" id="IPR038222">
    <property type="entry name" value="DHHA2_dom_sf"/>
</dbReference>
<proteinExistence type="predicted"/>
<dbReference type="InterPro" id="IPR038763">
    <property type="entry name" value="DHH_sf"/>
</dbReference>
<dbReference type="GO" id="GO:0004309">
    <property type="term" value="F:exopolyphosphatase activity"/>
    <property type="evidence" value="ECO:0007669"/>
    <property type="project" value="TreeGrafter"/>
</dbReference>
<dbReference type="GO" id="GO:0005737">
    <property type="term" value="C:cytoplasm"/>
    <property type="evidence" value="ECO:0007669"/>
    <property type="project" value="InterPro"/>
</dbReference>
<dbReference type="Proteomes" id="UP000187429">
    <property type="component" value="Unassembled WGS sequence"/>
</dbReference>
<dbReference type="PANTHER" id="PTHR12112:SF39">
    <property type="entry name" value="EG:152A3.5 PROTEIN (FBGN0003116_PN PROTEIN)"/>
    <property type="match status" value="1"/>
</dbReference>
<organism evidence="2 3">
    <name type="scientific">Smittium culicis</name>
    <dbReference type="NCBI Taxonomy" id="133412"/>
    <lineage>
        <taxon>Eukaryota</taxon>
        <taxon>Fungi</taxon>
        <taxon>Fungi incertae sedis</taxon>
        <taxon>Zoopagomycota</taxon>
        <taxon>Kickxellomycotina</taxon>
        <taxon>Harpellomycetes</taxon>
        <taxon>Harpellales</taxon>
        <taxon>Legeriomycetaceae</taxon>
        <taxon>Smittium</taxon>
    </lineage>
</organism>
<dbReference type="SUPFAM" id="SSF64182">
    <property type="entry name" value="DHH phosphoesterases"/>
    <property type="match status" value="1"/>
</dbReference>
<name>A0A1R1XGP1_9FUNG</name>
<dbReference type="OrthoDB" id="374045at2759"/>
<dbReference type="Gene3D" id="3.10.310.20">
    <property type="entry name" value="DHHA2 domain"/>
    <property type="match status" value="1"/>
</dbReference>
<dbReference type="AlphaFoldDB" id="A0A1R1XGP1"/>
<feature type="domain" description="DHHA2" evidence="1">
    <location>
        <begin position="178"/>
        <end position="372"/>
    </location>
</feature>
<accession>A0A1R1XGP1</accession>
<evidence type="ECO:0000313" key="3">
    <source>
        <dbReference type="Proteomes" id="UP000187429"/>
    </source>
</evidence>
<gene>
    <name evidence="2" type="ORF">AYI69_g8861</name>
</gene>
<keyword evidence="3" id="KW-1185">Reference proteome</keyword>
<dbReference type="Pfam" id="PF02833">
    <property type="entry name" value="DHHA2"/>
    <property type="match status" value="1"/>
</dbReference>
<protein>
    <submittedName>
        <fullName evidence="2">Exopolyphosphatase</fullName>
    </submittedName>
</protein>
<dbReference type="PANTHER" id="PTHR12112">
    <property type="entry name" value="BNIP - RELATED"/>
    <property type="match status" value="1"/>
</dbReference>
<evidence type="ECO:0000259" key="1">
    <source>
        <dbReference type="SMART" id="SM01131"/>
    </source>
</evidence>
<comment type="caution">
    <text evidence="2">The sequence shown here is derived from an EMBL/GenBank/DDBJ whole genome shotgun (WGS) entry which is preliminary data.</text>
</comment>
<sequence>MLHPDLEHLINRDNSNPSIYLVDHNSVNIKQSYMDKFVHGIVDHHFDEKLHLNSKIRNLHPVCSCTSLVVLMIKKRLEELQISDYKESMPPNLIMSLLSSLSIDTSNFNNSYAEKIKDEDIEATEWLLNLLDKYGTSVDSELEKVTAVSTIIPESIKFNNKSSSPLFANISNKLSKYFALLHSLKSDISQLDLTDLFEKDYKLVSVKNESFGIIDYGTSSIPARLPYLVNKFGINLISKKMHQFALSNNLQAFIFLNSGKSEDISNNLNASTHHQPDSGAFGREVSIFFAPNSQLFDRASINNTIDLLAKSDLQLTPYNFSHPNDHGALAASSHIKQDYNDINGLENDVYFFTQNNTLASRKQLIPTVSNILSQIKPKRSQNSPNL</sequence>
<dbReference type="SMART" id="SM01131">
    <property type="entry name" value="DHHA2"/>
    <property type="match status" value="1"/>
</dbReference>